<dbReference type="AlphaFoldDB" id="A0AAD9Q211"/>
<reference evidence="1" key="2">
    <citation type="journal article" date="2023" name="Science">
        <title>Genomic signatures of disease resistance in endangered staghorn corals.</title>
        <authorList>
            <person name="Vollmer S.V."/>
            <person name="Selwyn J.D."/>
            <person name="Despard B.A."/>
            <person name="Roesel C.L."/>
        </authorList>
    </citation>
    <scope>NUCLEOTIDE SEQUENCE</scope>
    <source>
        <strain evidence="1">K2</strain>
    </source>
</reference>
<keyword evidence="2" id="KW-1185">Reference proteome</keyword>
<accession>A0AAD9Q211</accession>
<gene>
    <name evidence="1" type="ORF">P5673_025828</name>
</gene>
<organism evidence="1 2">
    <name type="scientific">Acropora cervicornis</name>
    <name type="common">Staghorn coral</name>
    <dbReference type="NCBI Taxonomy" id="6130"/>
    <lineage>
        <taxon>Eukaryota</taxon>
        <taxon>Metazoa</taxon>
        <taxon>Cnidaria</taxon>
        <taxon>Anthozoa</taxon>
        <taxon>Hexacorallia</taxon>
        <taxon>Scleractinia</taxon>
        <taxon>Astrocoeniina</taxon>
        <taxon>Acroporidae</taxon>
        <taxon>Acropora</taxon>
    </lineage>
</organism>
<comment type="caution">
    <text evidence="1">The sequence shown here is derived from an EMBL/GenBank/DDBJ whole genome shotgun (WGS) entry which is preliminary data.</text>
</comment>
<name>A0AAD9Q211_ACRCE</name>
<evidence type="ECO:0000313" key="1">
    <source>
        <dbReference type="EMBL" id="KAK2552880.1"/>
    </source>
</evidence>
<dbReference type="EMBL" id="JARQWQ010000082">
    <property type="protein sequence ID" value="KAK2552880.1"/>
    <property type="molecule type" value="Genomic_DNA"/>
</dbReference>
<dbReference type="Proteomes" id="UP001249851">
    <property type="component" value="Unassembled WGS sequence"/>
</dbReference>
<proteinExistence type="predicted"/>
<evidence type="ECO:0000313" key="2">
    <source>
        <dbReference type="Proteomes" id="UP001249851"/>
    </source>
</evidence>
<sequence>MLEVKDISLCDGKLTISYEVLLPSPASELDELCCLALYLRFSILDLRNSCGSLGLRGPFKKGAMVGLAYCLYKWCVYIAAGEIPARWAPMGLYGLGAVAYGDKRLRAGTTNHIEP</sequence>
<reference evidence="1" key="1">
    <citation type="journal article" date="2023" name="G3 (Bethesda)">
        <title>Whole genome assembly and annotation of the endangered Caribbean coral Acropora cervicornis.</title>
        <authorList>
            <person name="Selwyn J.D."/>
            <person name="Vollmer S.V."/>
        </authorList>
    </citation>
    <scope>NUCLEOTIDE SEQUENCE</scope>
    <source>
        <strain evidence="1">K2</strain>
    </source>
</reference>
<protein>
    <submittedName>
        <fullName evidence="1">Uncharacterized protein</fullName>
    </submittedName>
</protein>